<dbReference type="InterPro" id="IPR053828">
    <property type="entry name" value="Nucleosidase_C"/>
</dbReference>
<organism evidence="3 4">
    <name type="scientific">Pseudomicrostroma glucosiphilum</name>
    <dbReference type="NCBI Taxonomy" id="1684307"/>
    <lineage>
        <taxon>Eukaryota</taxon>
        <taxon>Fungi</taxon>
        <taxon>Dikarya</taxon>
        <taxon>Basidiomycota</taxon>
        <taxon>Ustilaginomycotina</taxon>
        <taxon>Exobasidiomycetes</taxon>
        <taxon>Microstromatales</taxon>
        <taxon>Microstromatales incertae sedis</taxon>
        <taxon>Pseudomicrostroma</taxon>
    </lineage>
</organism>
<proteinExistence type="predicted"/>
<dbReference type="InterPro" id="IPR029052">
    <property type="entry name" value="Metallo-depent_PP-like"/>
</dbReference>
<dbReference type="OrthoDB" id="7722975at2759"/>
<keyword evidence="1" id="KW-0732">Signal</keyword>
<dbReference type="Pfam" id="PF21953">
    <property type="entry name" value="NadN_nucleosid_C"/>
    <property type="match status" value="1"/>
</dbReference>
<dbReference type="GO" id="GO:0009166">
    <property type="term" value="P:nucleotide catabolic process"/>
    <property type="evidence" value="ECO:0007669"/>
    <property type="project" value="InterPro"/>
</dbReference>
<evidence type="ECO:0000313" key="3">
    <source>
        <dbReference type="EMBL" id="PWN19390.1"/>
    </source>
</evidence>
<dbReference type="GO" id="GO:0016787">
    <property type="term" value="F:hydrolase activity"/>
    <property type="evidence" value="ECO:0007669"/>
    <property type="project" value="InterPro"/>
</dbReference>
<dbReference type="SUPFAM" id="SSF56300">
    <property type="entry name" value="Metallo-dependent phosphatases"/>
    <property type="match status" value="1"/>
</dbReference>
<name>A0A316U2H7_9BASI</name>
<feature type="chain" id="PRO_5016381560" evidence="1">
    <location>
        <begin position="23"/>
        <end position="709"/>
    </location>
</feature>
<dbReference type="GO" id="GO:0005829">
    <property type="term" value="C:cytosol"/>
    <property type="evidence" value="ECO:0007669"/>
    <property type="project" value="TreeGrafter"/>
</dbReference>
<feature type="domain" description="Putative 5'-nucleotidase C-terminal" evidence="2">
    <location>
        <begin position="434"/>
        <end position="625"/>
    </location>
</feature>
<dbReference type="AlphaFoldDB" id="A0A316U2H7"/>
<accession>A0A316U2H7</accession>
<sequence>MLASSRSISSLLALSLVTLLASIGLRHITQQRARSPLEHDVEELLLSGKAKERWADWKDFDWATKGAKRKLRPRLPRRDQEMRDLIWGDVQFLHTTDIHGFYLPHHSPVPPATSSSADWADWVSFIDRMRYKAQSEGRDLVVVDTGDLVTGHGLSDARHDVPPGLFSNQIFALADYDVLTVGNHELYTLEGVQALQSDFIPHWSDRYVTSNVNYTSSENGSISRTSSLGSQYTSFVLPQTGLRLTSLGILFDFTSPVEGISIRPPASILGEAWYKDLMYSRIGHETDIWLIAGHMPLDGPEDEWDELIEGMRRWESVGQKPIVGLGGHTHLRNCRQDSNTIILQSGRYHETAGFVSVAFPERHLVSHNSSRSLGAPMFSRRYIDLNPLNLAHHLGLSLHNGSLTTPFGHYVRHILHSLAAKWKLEEVHGFAPQDWFLERYAASDERSILKGTRDVLVRIFKKTYETGGEEQQMRIALINSGSLRNDLRKGPFTNSDQFVVSPFSDSFHSIHSVPLSLAKRLIARLNGDGGDDPFTPDVEAGDRGVGPAVNSFDEDGRSEGYVTVDGCGVDGRDGDDTIHRPVPLVPFEPPYIVALASPAPPSSAKASNATQLVEIVTVQYLLPRLLSLLDELASEAEYSSSDQPKSAAQLHAQSQPSHEWKVTLLDEGKVKTRDLWRIQAEELWSEEWEGKWERYGREAERRGHEIYEG</sequence>
<reference evidence="3 4" key="1">
    <citation type="journal article" date="2018" name="Mol. Biol. Evol.">
        <title>Broad Genomic Sampling Reveals a Smut Pathogenic Ancestry of the Fungal Clade Ustilaginomycotina.</title>
        <authorList>
            <person name="Kijpornyongpan T."/>
            <person name="Mondo S.J."/>
            <person name="Barry K."/>
            <person name="Sandor L."/>
            <person name="Lee J."/>
            <person name="Lipzen A."/>
            <person name="Pangilinan J."/>
            <person name="LaButti K."/>
            <person name="Hainaut M."/>
            <person name="Henrissat B."/>
            <person name="Grigoriev I.V."/>
            <person name="Spatafora J.W."/>
            <person name="Aime M.C."/>
        </authorList>
    </citation>
    <scope>NUCLEOTIDE SEQUENCE [LARGE SCALE GENOMIC DNA]</scope>
    <source>
        <strain evidence="3 4">MCA 4718</strain>
    </source>
</reference>
<gene>
    <name evidence="3" type="ORF">BCV69DRAFT_37783</name>
</gene>
<dbReference type="PANTHER" id="PTHR11575:SF22">
    <property type="entry name" value="ADL392WP"/>
    <property type="match status" value="1"/>
</dbReference>
<evidence type="ECO:0000259" key="2">
    <source>
        <dbReference type="Pfam" id="PF21953"/>
    </source>
</evidence>
<evidence type="ECO:0000256" key="1">
    <source>
        <dbReference type="SAM" id="SignalP"/>
    </source>
</evidence>
<dbReference type="GeneID" id="37016967"/>
<dbReference type="STRING" id="1684307.A0A316U2H7"/>
<dbReference type="InterPro" id="IPR036907">
    <property type="entry name" value="5'-Nucleotdase_C_sf"/>
</dbReference>
<dbReference type="Gene3D" id="3.90.780.10">
    <property type="entry name" value="5'-Nucleotidase, C-terminal domain"/>
    <property type="match status" value="1"/>
</dbReference>
<feature type="signal peptide" evidence="1">
    <location>
        <begin position="1"/>
        <end position="22"/>
    </location>
</feature>
<dbReference type="PANTHER" id="PTHR11575">
    <property type="entry name" value="5'-NUCLEOTIDASE-RELATED"/>
    <property type="match status" value="1"/>
</dbReference>
<dbReference type="Gene3D" id="3.60.21.10">
    <property type="match status" value="1"/>
</dbReference>
<dbReference type="Proteomes" id="UP000245942">
    <property type="component" value="Unassembled WGS sequence"/>
</dbReference>
<dbReference type="EMBL" id="KZ819331">
    <property type="protein sequence ID" value="PWN19390.1"/>
    <property type="molecule type" value="Genomic_DNA"/>
</dbReference>
<dbReference type="RefSeq" id="XP_025346550.1">
    <property type="nucleotide sequence ID" value="XM_025495233.1"/>
</dbReference>
<dbReference type="InterPro" id="IPR006179">
    <property type="entry name" value="5_nucleotidase/apyrase"/>
</dbReference>
<evidence type="ECO:0000313" key="4">
    <source>
        <dbReference type="Proteomes" id="UP000245942"/>
    </source>
</evidence>
<keyword evidence="4" id="KW-1185">Reference proteome</keyword>
<protein>
    <submittedName>
        <fullName evidence="3">Metallo-dependent phosphatase</fullName>
    </submittedName>
</protein>
<dbReference type="SUPFAM" id="SSF55816">
    <property type="entry name" value="5'-nucleotidase (syn. UDP-sugar hydrolase), C-terminal domain"/>
    <property type="match status" value="1"/>
</dbReference>